<proteinExistence type="predicted"/>
<dbReference type="AlphaFoldDB" id="R0I3V3"/>
<dbReference type="Proteomes" id="UP000029121">
    <property type="component" value="Unassembled WGS sequence"/>
</dbReference>
<gene>
    <name evidence="1" type="ORF">CARUB_v10015935mg</name>
</gene>
<sequence>MATNYAFSDFRRKKYISSLKDFVPMLLNLLMLARNPTCVSSVEHSFKSSDAFVARAVYDHILVEDFAKHVFKVESAMVPTDFSKIANFSSLNIILENLWSLYLYFHCIRFVSSCLNFRLLRF</sequence>
<protein>
    <submittedName>
        <fullName evidence="1">Uncharacterized protein</fullName>
    </submittedName>
</protein>
<organism evidence="1 2">
    <name type="scientific">Capsella rubella</name>
    <dbReference type="NCBI Taxonomy" id="81985"/>
    <lineage>
        <taxon>Eukaryota</taxon>
        <taxon>Viridiplantae</taxon>
        <taxon>Streptophyta</taxon>
        <taxon>Embryophyta</taxon>
        <taxon>Tracheophyta</taxon>
        <taxon>Spermatophyta</taxon>
        <taxon>Magnoliopsida</taxon>
        <taxon>eudicotyledons</taxon>
        <taxon>Gunneridae</taxon>
        <taxon>Pentapetalae</taxon>
        <taxon>rosids</taxon>
        <taxon>malvids</taxon>
        <taxon>Brassicales</taxon>
        <taxon>Brassicaceae</taxon>
        <taxon>Camelineae</taxon>
        <taxon>Capsella</taxon>
    </lineage>
</organism>
<dbReference type="STRING" id="81985.R0I3V3"/>
<keyword evidence="2" id="KW-1185">Reference proteome</keyword>
<dbReference type="EMBL" id="KB870807">
    <property type="protein sequence ID" value="EOA32640.1"/>
    <property type="molecule type" value="Genomic_DNA"/>
</dbReference>
<accession>R0I3V3</accession>
<evidence type="ECO:0000313" key="1">
    <source>
        <dbReference type="EMBL" id="EOA32640.1"/>
    </source>
</evidence>
<reference evidence="2" key="1">
    <citation type="journal article" date="2013" name="Nat. Genet.">
        <title>The Capsella rubella genome and the genomic consequences of rapid mating system evolution.</title>
        <authorList>
            <person name="Slotte T."/>
            <person name="Hazzouri K.M."/>
            <person name="Agren J.A."/>
            <person name="Koenig D."/>
            <person name="Maumus F."/>
            <person name="Guo Y.L."/>
            <person name="Steige K."/>
            <person name="Platts A.E."/>
            <person name="Escobar J.S."/>
            <person name="Newman L.K."/>
            <person name="Wang W."/>
            <person name="Mandakova T."/>
            <person name="Vello E."/>
            <person name="Smith L.M."/>
            <person name="Henz S.R."/>
            <person name="Steffen J."/>
            <person name="Takuno S."/>
            <person name="Brandvain Y."/>
            <person name="Coop G."/>
            <person name="Andolfatto P."/>
            <person name="Hu T.T."/>
            <person name="Blanchette M."/>
            <person name="Clark R.M."/>
            <person name="Quesneville H."/>
            <person name="Nordborg M."/>
            <person name="Gaut B.S."/>
            <person name="Lysak M.A."/>
            <person name="Jenkins J."/>
            <person name="Grimwood J."/>
            <person name="Chapman J."/>
            <person name="Prochnik S."/>
            <person name="Shu S."/>
            <person name="Rokhsar D."/>
            <person name="Schmutz J."/>
            <person name="Weigel D."/>
            <person name="Wright S.I."/>
        </authorList>
    </citation>
    <scope>NUCLEOTIDE SEQUENCE [LARGE SCALE GENOMIC DNA]</scope>
    <source>
        <strain evidence="2">cv. Monte Gargano</strain>
    </source>
</reference>
<evidence type="ECO:0000313" key="2">
    <source>
        <dbReference type="Proteomes" id="UP000029121"/>
    </source>
</evidence>
<name>R0I3V3_9BRAS</name>